<dbReference type="NCBIfam" id="TIGR03552">
    <property type="entry name" value="F420_cofC"/>
    <property type="match status" value="1"/>
</dbReference>
<dbReference type="OrthoDB" id="9151145at2"/>
<dbReference type="PANTHER" id="PTHR40392">
    <property type="entry name" value="2-PHOSPHO-L-LACTATE GUANYLYLTRANSFERASE"/>
    <property type="match status" value="1"/>
</dbReference>
<comment type="caution">
    <text evidence="6">The sequence shown here is derived from an EMBL/GenBank/DDBJ whole genome shotgun (WGS) entry which is preliminary data.</text>
</comment>
<evidence type="ECO:0000313" key="7">
    <source>
        <dbReference type="Proteomes" id="UP000552883"/>
    </source>
</evidence>
<evidence type="ECO:0000256" key="2">
    <source>
        <dbReference type="ARBA" id="ARBA00022695"/>
    </source>
</evidence>
<dbReference type="EMBL" id="JACHBS010000001">
    <property type="protein sequence ID" value="MBB5618702.1"/>
    <property type="molecule type" value="Genomic_DNA"/>
</dbReference>
<dbReference type="InterPro" id="IPR029044">
    <property type="entry name" value="Nucleotide-diphossugar_trans"/>
</dbReference>
<keyword evidence="7" id="KW-1185">Reference proteome</keyword>
<dbReference type="SUPFAM" id="SSF53448">
    <property type="entry name" value="Nucleotide-diphospho-sugar transferases"/>
    <property type="match status" value="1"/>
</dbReference>
<keyword evidence="4" id="KW-0342">GTP-binding</keyword>
<name>A0A840XJR0_9MICO</name>
<dbReference type="Gene3D" id="3.90.550.10">
    <property type="entry name" value="Spore Coat Polysaccharide Biosynthesis Protein SpsA, Chain A"/>
    <property type="match status" value="1"/>
</dbReference>
<dbReference type="Proteomes" id="UP000552883">
    <property type="component" value="Unassembled WGS sequence"/>
</dbReference>
<keyword evidence="3" id="KW-0547">Nucleotide-binding</keyword>
<evidence type="ECO:0000256" key="3">
    <source>
        <dbReference type="ARBA" id="ARBA00022741"/>
    </source>
</evidence>
<gene>
    <name evidence="6" type="ORF">BJ959_002198</name>
</gene>
<dbReference type="GO" id="GO:0043814">
    <property type="term" value="F:phospholactate guanylyltransferase activity"/>
    <property type="evidence" value="ECO:0007669"/>
    <property type="project" value="UniProtKB-EC"/>
</dbReference>
<proteinExistence type="predicted"/>
<sequence>MSARVSLVIPVRDAASAKSRLAGDGGAKADARRAALAAAIALDTVSAARGAREVGELIVVGSLPEALPGVRVVDDPGFGLLVAIGAGLAAADPASPTAVLLGDLPALQPADLDAALVAASEHHWAFVPDAEGAGTTLVTAAAGLPHALRFGAGSAEAHRDAGYVELDVPERSGLRRDVDTPAQLAALAALAAAGAVLLGPRTAALL</sequence>
<dbReference type="InterPro" id="IPR002835">
    <property type="entry name" value="CofC"/>
</dbReference>
<dbReference type="Pfam" id="PF12804">
    <property type="entry name" value="NTP_transf_3"/>
    <property type="match status" value="1"/>
</dbReference>
<evidence type="ECO:0000256" key="1">
    <source>
        <dbReference type="ARBA" id="ARBA00022679"/>
    </source>
</evidence>
<keyword evidence="1 6" id="KW-0808">Transferase</keyword>
<evidence type="ECO:0000259" key="5">
    <source>
        <dbReference type="Pfam" id="PF12804"/>
    </source>
</evidence>
<dbReference type="InterPro" id="IPR025877">
    <property type="entry name" value="MobA-like_NTP_Trfase"/>
</dbReference>
<dbReference type="PANTHER" id="PTHR40392:SF1">
    <property type="entry name" value="2-PHOSPHO-L-LACTATE GUANYLYLTRANSFERASE"/>
    <property type="match status" value="1"/>
</dbReference>
<accession>A0A840XJR0</accession>
<evidence type="ECO:0000256" key="4">
    <source>
        <dbReference type="ARBA" id="ARBA00023134"/>
    </source>
</evidence>
<dbReference type="EC" id="2.7.7.68" evidence="6"/>
<protein>
    <submittedName>
        <fullName evidence="6">2-phospho-L-lactate guanylyltransferase</fullName>
        <ecNumber evidence="6">2.7.7.68</ecNumber>
    </submittedName>
</protein>
<dbReference type="GO" id="GO:0005525">
    <property type="term" value="F:GTP binding"/>
    <property type="evidence" value="ECO:0007669"/>
    <property type="project" value="UniProtKB-KW"/>
</dbReference>
<feature type="domain" description="MobA-like NTP transferase" evidence="5">
    <location>
        <begin position="45"/>
        <end position="148"/>
    </location>
</feature>
<dbReference type="AlphaFoldDB" id="A0A840XJR0"/>
<dbReference type="RefSeq" id="WP_153981903.1">
    <property type="nucleotide sequence ID" value="NZ_BAAANZ010000003.1"/>
</dbReference>
<evidence type="ECO:0000313" key="6">
    <source>
        <dbReference type="EMBL" id="MBB5618702.1"/>
    </source>
</evidence>
<keyword evidence="2 6" id="KW-0548">Nucleotidyltransferase</keyword>
<reference evidence="6 7" key="1">
    <citation type="submission" date="2020-08" db="EMBL/GenBank/DDBJ databases">
        <title>Sequencing the genomes of 1000 actinobacteria strains.</title>
        <authorList>
            <person name="Klenk H.-P."/>
        </authorList>
    </citation>
    <scope>NUCLEOTIDE SEQUENCE [LARGE SCALE GENOMIC DNA]</scope>
    <source>
        <strain evidence="6 7">DSM 23889</strain>
    </source>
</reference>
<organism evidence="6 7">
    <name type="scientific">Microcella frigidaquae</name>
    <dbReference type="NCBI Taxonomy" id="424758"/>
    <lineage>
        <taxon>Bacteria</taxon>
        <taxon>Bacillati</taxon>
        <taxon>Actinomycetota</taxon>
        <taxon>Actinomycetes</taxon>
        <taxon>Micrococcales</taxon>
        <taxon>Microbacteriaceae</taxon>
        <taxon>Microcella</taxon>
    </lineage>
</organism>